<dbReference type="PRINTS" id="PR00326">
    <property type="entry name" value="GTP1OBG"/>
</dbReference>
<dbReference type="InterPro" id="IPR027417">
    <property type="entry name" value="P-loop_NTPase"/>
</dbReference>
<dbReference type="InterPro" id="IPR016484">
    <property type="entry name" value="GTPase_Der"/>
</dbReference>
<evidence type="ECO:0000256" key="1">
    <source>
        <dbReference type="ARBA" id="ARBA00008279"/>
    </source>
</evidence>
<dbReference type="Pfam" id="PF14714">
    <property type="entry name" value="KH_dom-like"/>
    <property type="match status" value="1"/>
</dbReference>
<evidence type="ECO:0000256" key="8">
    <source>
        <dbReference type="HAMAP-Rule" id="MF_00195"/>
    </source>
</evidence>
<comment type="subunit">
    <text evidence="8">Associates with the 50S ribosomal subunit.</text>
</comment>
<dbReference type="Pfam" id="PF01926">
    <property type="entry name" value="MMR_HSR1"/>
    <property type="match status" value="2"/>
</dbReference>
<evidence type="ECO:0000256" key="10">
    <source>
        <dbReference type="RuleBase" id="RU004481"/>
    </source>
</evidence>
<feature type="binding site" evidence="8">
    <location>
        <begin position="230"/>
        <end position="234"/>
    </location>
    <ligand>
        <name>GTP</name>
        <dbReference type="ChEBI" id="CHEBI:37565"/>
        <label>2</label>
    </ligand>
</feature>
<evidence type="ECO:0000313" key="13">
    <source>
        <dbReference type="Proteomes" id="UP000822862"/>
    </source>
</evidence>
<dbReference type="InterPro" id="IPR005225">
    <property type="entry name" value="Small_GTP-bd"/>
</dbReference>
<accession>A0ABX8YYG8</accession>
<dbReference type="PROSITE" id="PS51712">
    <property type="entry name" value="G_ENGA"/>
    <property type="match status" value="2"/>
</dbReference>
<dbReference type="SUPFAM" id="SSF52540">
    <property type="entry name" value="P-loop containing nucleoside triphosphate hydrolases"/>
    <property type="match status" value="2"/>
</dbReference>
<evidence type="ECO:0000256" key="9">
    <source>
        <dbReference type="PROSITE-ProRule" id="PRU01049"/>
    </source>
</evidence>
<evidence type="ECO:0000259" key="11">
    <source>
        <dbReference type="PROSITE" id="PS51712"/>
    </source>
</evidence>
<dbReference type="InterPro" id="IPR006073">
    <property type="entry name" value="GTP-bd"/>
</dbReference>
<dbReference type="InterPro" id="IPR015946">
    <property type="entry name" value="KH_dom-like_a/b"/>
</dbReference>
<dbReference type="Gene3D" id="3.40.50.300">
    <property type="entry name" value="P-loop containing nucleotide triphosphate hydrolases"/>
    <property type="match status" value="2"/>
</dbReference>
<sequence length="468" mass="52921">MKTIQLALVGRPNVGKSALFNAICKKRIAIVDEAEGITRDRLYAEADFFGQSFEVIDTGGIHSNQRIVFQEEIRRQAEIAIEEADVLIMVVDFTVGVTLLDEYVAKFLLRTKKKVVLAVNKVDDFSKAQAIYEFHSLGIKDVVAVSAIQKFQIAELLEVAFLGVSFPAQITKEIKGIGTAIIGRPNVGKSTIVNYLLKEARCVVSPIAGTTRDSIDVEIQLEDQLFTLIDTAGIRKKKSEKEVVDKFAALRTERAMDRADVCVLVIDAEKGISTQEKRIANEIAALGKGCVLVFNKWDLIKGFRMEHCQKSFALDVPFLTHCPLLFTSAETGRNIEKIFHAVTEVHAQQLRRVTTGQLNKFIEQVVQKYHPPMIDGKRLRIYYMAQIGVQPPRFILFVNKPELMLDSYKKYLINQFRLQYGFLGSPIEFILRGRKERKLVSSNPQLEKQAIDLEEELDLEKLDSSYFE</sequence>
<feature type="binding site" evidence="8">
    <location>
        <begin position="120"/>
        <end position="123"/>
    </location>
    <ligand>
        <name>GTP</name>
        <dbReference type="ChEBI" id="CHEBI:37565"/>
        <label>1</label>
    </ligand>
</feature>
<dbReference type="RefSeq" id="WP_194845515.1">
    <property type="nucleotide sequence ID" value="NZ_CP075585.1"/>
</dbReference>
<evidence type="ECO:0000256" key="6">
    <source>
        <dbReference type="ARBA" id="ARBA00023134"/>
    </source>
</evidence>
<dbReference type="Proteomes" id="UP000822862">
    <property type="component" value="Chromosome"/>
</dbReference>
<reference evidence="12 13" key="1">
    <citation type="submission" date="2021-05" db="EMBL/GenBank/DDBJ databases">
        <title>Ecology and evolution of chlamydial symbionts of arthropods.</title>
        <authorList>
            <person name="Halter T."/>
            <person name="Sixt B.S."/>
            <person name="Toenshoff E.R."/>
            <person name="Koestlbacher S."/>
            <person name="Schulz F."/>
            <person name="Kostanjsek R."/>
            <person name="Collingro A."/>
            <person name="Hendrickx F."/>
            <person name="Horn M."/>
        </authorList>
    </citation>
    <scope>NUCLEOTIDE SEQUENCE [LARGE SCALE GENOMIC DNA]</scope>
    <source>
        <strain evidence="12 13">15C</strain>
    </source>
</reference>
<name>A0ABX8YYG8_9BACT</name>
<feature type="binding site" evidence="8">
    <location>
        <begin position="10"/>
        <end position="17"/>
    </location>
    <ligand>
        <name>GTP</name>
        <dbReference type="ChEBI" id="CHEBI:37565"/>
        <label>1</label>
    </ligand>
</feature>
<feature type="domain" description="EngA-type G" evidence="11">
    <location>
        <begin position="177"/>
        <end position="350"/>
    </location>
</feature>
<dbReference type="EMBL" id="CP075585">
    <property type="protein sequence ID" value="QZA58359.1"/>
    <property type="molecule type" value="Genomic_DNA"/>
</dbReference>
<evidence type="ECO:0000256" key="2">
    <source>
        <dbReference type="ARBA" id="ARBA00020953"/>
    </source>
</evidence>
<dbReference type="PANTHER" id="PTHR43834:SF6">
    <property type="entry name" value="GTPASE DER"/>
    <property type="match status" value="1"/>
</dbReference>
<dbReference type="NCBIfam" id="TIGR03594">
    <property type="entry name" value="GTPase_EngA"/>
    <property type="match status" value="1"/>
</dbReference>
<organism evidence="12 13">
    <name type="scientific">Candidatus Rhabdochlamydia porcellionis</name>
    <dbReference type="NCBI Taxonomy" id="225148"/>
    <lineage>
        <taxon>Bacteria</taxon>
        <taxon>Pseudomonadati</taxon>
        <taxon>Chlamydiota</taxon>
        <taxon>Chlamydiia</taxon>
        <taxon>Parachlamydiales</taxon>
        <taxon>Candidatus Rhabdochlamydiaceae</taxon>
        <taxon>Candidatus Rhabdochlamydia</taxon>
    </lineage>
</organism>
<dbReference type="PANTHER" id="PTHR43834">
    <property type="entry name" value="GTPASE DER"/>
    <property type="match status" value="1"/>
</dbReference>
<dbReference type="CDD" id="cd01895">
    <property type="entry name" value="EngA2"/>
    <property type="match status" value="1"/>
</dbReference>
<evidence type="ECO:0000256" key="5">
    <source>
        <dbReference type="ARBA" id="ARBA00022741"/>
    </source>
</evidence>
<feature type="binding site" evidence="8">
    <location>
        <begin position="57"/>
        <end position="61"/>
    </location>
    <ligand>
        <name>GTP</name>
        <dbReference type="ChEBI" id="CHEBI:37565"/>
        <label>1</label>
    </ligand>
</feature>
<comment type="function">
    <text evidence="8 10">GTPase that plays an essential role in the late steps of ribosome biogenesis.</text>
</comment>
<feature type="domain" description="EngA-type G" evidence="11">
    <location>
        <begin position="4"/>
        <end position="168"/>
    </location>
</feature>
<evidence type="ECO:0000256" key="3">
    <source>
        <dbReference type="ARBA" id="ARBA00022517"/>
    </source>
</evidence>
<feature type="binding site" evidence="8">
    <location>
        <begin position="295"/>
        <end position="298"/>
    </location>
    <ligand>
        <name>GTP</name>
        <dbReference type="ChEBI" id="CHEBI:37565"/>
        <label>2</label>
    </ligand>
</feature>
<feature type="binding site" evidence="8">
    <location>
        <begin position="183"/>
        <end position="190"/>
    </location>
    <ligand>
        <name>GTP</name>
        <dbReference type="ChEBI" id="CHEBI:37565"/>
        <label>2</label>
    </ligand>
</feature>
<comment type="similarity">
    <text evidence="1 8 9 10">Belongs to the TRAFAC class TrmE-Era-EngA-EngB-Septin-like GTPase superfamily. EngA (Der) GTPase family.</text>
</comment>
<evidence type="ECO:0000313" key="12">
    <source>
        <dbReference type="EMBL" id="QZA58359.1"/>
    </source>
</evidence>
<dbReference type="CDD" id="cd01894">
    <property type="entry name" value="EngA1"/>
    <property type="match status" value="1"/>
</dbReference>
<dbReference type="Gene3D" id="3.30.300.20">
    <property type="match status" value="1"/>
</dbReference>
<proteinExistence type="inferred from homology"/>
<keyword evidence="6 8" id="KW-0342">GTP-binding</keyword>
<keyword evidence="4 10" id="KW-0677">Repeat</keyword>
<keyword evidence="3 8" id="KW-0690">Ribosome biogenesis</keyword>
<dbReference type="PIRSF" id="PIRSF006485">
    <property type="entry name" value="GTP-binding_EngA"/>
    <property type="match status" value="1"/>
</dbReference>
<keyword evidence="13" id="KW-1185">Reference proteome</keyword>
<dbReference type="InterPro" id="IPR031166">
    <property type="entry name" value="G_ENGA"/>
</dbReference>
<dbReference type="HAMAP" id="MF_00195">
    <property type="entry name" value="GTPase_Der"/>
    <property type="match status" value="1"/>
</dbReference>
<evidence type="ECO:0000256" key="7">
    <source>
        <dbReference type="ARBA" id="ARBA00032345"/>
    </source>
</evidence>
<protein>
    <recommendedName>
        <fullName evidence="2 8">GTPase Der</fullName>
    </recommendedName>
    <alternativeName>
        <fullName evidence="7 8">GTP-binding protein EngA</fullName>
    </alternativeName>
</protein>
<gene>
    <name evidence="8" type="primary">der</name>
    <name evidence="12" type="ORF">RHAB15C_0000232</name>
</gene>
<dbReference type="NCBIfam" id="TIGR00231">
    <property type="entry name" value="small_GTP"/>
    <property type="match status" value="2"/>
</dbReference>
<dbReference type="InterPro" id="IPR032859">
    <property type="entry name" value="KH_dom-like"/>
</dbReference>
<evidence type="ECO:0000256" key="4">
    <source>
        <dbReference type="ARBA" id="ARBA00022737"/>
    </source>
</evidence>
<keyword evidence="5 8" id="KW-0547">Nucleotide-binding</keyword>